<comment type="similarity">
    <text evidence="2">Belongs to the SNF7 family.</text>
</comment>
<keyword evidence="8" id="KW-1185">Reference proteome</keyword>
<evidence type="ECO:0000256" key="5">
    <source>
        <dbReference type="ARBA" id="ARBA00022927"/>
    </source>
</evidence>
<reference evidence="9" key="1">
    <citation type="submission" date="2025-08" db="UniProtKB">
        <authorList>
            <consortium name="RefSeq"/>
        </authorList>
    </citation>
    <scope>IDENTIFICATION</scope>
</reference>
<dbReference type="Gene3D" id="1.10.287.1060">
    <property type="entry name" value="ESAT-6-like"/>
    <property type="match status" value="1"/>
</dbReference>
<dbReference type="RefSeq" id="XP_003747952.1">
    <property type="nucleotide sequence ID" value="XM_003747904.2"/>
</dbReference>
<dbReference type="GO" id="GO:0000815">
    <property type="term" value="C:ESCRT III complex"/>
    <property type="evidence" value="ECO:0007669"/>
    <property type="project" value="TreeGrafter"/>
</dbReference>
<dbReference type="CTD" id="37581"/>
<evidence type="ECO:0000256" key="1">
    <source>
        <dbReference type="ARBA" id="ARBA00004608"/>
    </source>
</evidence>
<dbReference type="PANTHER" id="PTHR22761:SF5">
    <property type="entry name" value="CHARGED MULTIVESICULAR BODY PROTEIN 6"/>
    <property type="match status" value="1"/>
</dbReference>
<sequence length="230" mass="26259">MGNLFGKPNAKKASTSRVTEQDKVVLQMKQQRDKLKQYRRQLENRLEKERGVAARLVRENKRERALIILRKKKHMEKLIQNVEGHIEKIESLTQDVEWAQVEVNVVQNLEKGNEALKSLNALLNIEDIEKMLDETKEAAEKQKEVNDLIVGFAGEIEVDEDELISELEELVGEKETPPADTAETEDIRLPEVLNDDVRTSPERAAGDPSEAVPRAKKQKSDKTEKQMVEA</sequence>
<evidence type="ECO:0000256" key="3">
    <source>
        <dbReference type="ARBA" id="ARBA00022448"/>
    </source>
</evidence>
<dbReference type="Proteomes" id="UP000694867">
    <property type="component" value="Unplaced"/>
</dbReference>
<evidence type="ECO:0000313" key="8">
    <source>
        <dbReference type="Proteomes" id="UP000694867"/>
    </source>
</evidence>
<dbReference type="KEGG" id="goe:100903857"/>
<evidence type="ECO:0000313" key="9">
    <source>
        <dbReference type="RefSeq" id="XP_003747952.1"/>
    </source>
</evidence>
<keyword evidence="6" id="KW-0472">Membrane</keyword>
<dbReference type="PANTHER" id="PTHR22761">
    <property type="entry name" value="CHARGED MULTIVESICULAR BODY PROTEIN"/>
    <property type="match status" value="1"/>
</dbReference>
<dbReference type="GO" id="GO:0005771">
    <property type="term" value="C:multivesicular body"/>
    <property type="evidence" value="ECO:0007669"/>
    <property type="project" value="TreeGrafter"/>
</dbReference>
<dbReference type="GeneID" id="100903857"/>
<dbReference type="GO" id="GO:0006900">
    <property type="term" value="P:vesicle budding from membrane"/>
    <property type="evidence" value="ECO:0007669"/>
    <property type="project" value="TreeGrafter"/>
</dbReference>
<keyword evidence="4" id="KW-0967">Endosome</keyword>
<keyword evidence="3" id="KW-0813">Transport</keyword>
<feature type="compositionally biased region" description="Basic and acidic residues" evidence="7">
    <location>
        <begin position="218"/>
        <end position="230"/>
    </location>
</feature>
<accession>A0AAJ6QYF2</accession>
<dbReference type="InterPro" id="IPR005024">
    <property type="entry name" value="Snf7_fam"/>
</dbReference>
<proteinExistence type="inferred from homology"/>
<comment type="subcellular location">
    <subcellularLocation>
        <location evidence="1">Endosome membrane</location>
    </subcellularLocation>
</comment>
<feature type="region of interest" description="Disordered" evidence="7">
    <location>
        <begin position="169"/>
        <end position="230"/>
    </location>
</feature>
<dbReference type="AlphaFoldDB" id="A0AAJ6QYF2"/>
<dbReference type="GO" id="GO:0032511">
    <property type="term" value="P:late endosome to vacuole transport via multivesicular body sorting pathway"/>
    <property type="evidence" value="ECO:0007669"/>
    <property type="project" value="TreeGrafter"/>
</dbReference>
<evidence type="ECO:0000256" key="2">
    <source>
        <dbReference type="ARBA" id="ARBA00006190"/>
    </source>
</evidence>
<feature type="region of interest" description="Disordered" evidence="7">
    <location>
        <begin position="1"/>
        <end position="22"/>
    </location>
</feature>
<gene>
    <name evidence="9" type="primary">LOC100903857</name>
</gene>
<dbReference type="GO" id="GO:0015031">
    <property type="term" value="P:protein transport"/>
    <property type="evidence" value="ECO:0007669"/>
    <property type="project" value="UniProtKB-KW"/>
</dbReference>
<keyword evidence="5" id="KW-0653">Protein transport</keyword>
<dbReference type="Pfam" id="PF03357">
    <property type="entry name" value="Snf7"/>
    <property type="match status" value="1"/>
</dbReference>
<evidence type="ECO:0000256" key="7">
    <source>
        <dbReference type="SAM" id="MobiDB-lite"/>
    </source>
</evidence>
<name>A0AAJ6QYF2_9ACAR</name>
<evidence type="ECO:0000256" key="6">
    <source>
        <dbReference type="ARBA" id="ARBA00023136"/>
    </source>
</evidence>
<feature type="compositionally biased region" description="Basic and acidic residues" evidence="7">
    <location>
        <begin position="185"/>
        <end position="205"/>
    </location>
</feature>
<organism evidence="8 9">
    <name type="scientific">Galendromus occidentalis</name>
    <name type="common">western predatory mite</name>
    <dbReference type="NCBI Taxonomy" id="34638"/>
    <lineage>
        <taxon>Eukaryota</taxon>
        <taxon>Metazoa</taxon>
        <taxon>Ecdysozoa</taxon>
        <taxon>Arthropoda</taxon>
        <taxon>Chelicerata</taxon>
        <taxon>Arachnida</taxon>
        <taxon>Acari</taxon>
        <taxon>Parasitiformes</taxon>
        <taxon>Mesostigmata</taxon>
        <taxon>Gamasina</taxon>
        <taxon>Phytoseioidea</taxon>
        <taxon>Phytoseiidae</taxon>
        <taxon>Typhlodrominae</taxon>
        <taxon>Galendromus</taxon>
    </lineage>
</organism>
<evidence type="ECO:0000256" key="4">
    <source>
        <dbReference type="ARBA" id="ARBA00022753"/>
    </source>
</evidence>
<protein>
    <submittedName>
        <fullName evidence="9">Charged multivesicular body protein 6</fullName>
    </submittedName>
</protein>